<dbReference type="HOGENOM" id="CLU_071330_5_2_11"/>
<name>A0A010YWY6_9ACTN</name>
<dbReference type="PATRIC" id="fig|927661.3.peg.697"/>
<evidence type="ECO:0008006" key="3">
    <source>
        <dbReference type="Google" id="ProtNLM"/>
    </source>
</evidence>
<dbReference type="PANTHER" id="PTHR14097">
    <property type="entry name" value="OXIDOREDUCTASE HTATIP2"/>
    <property type="match status" value="1"/>
</dbReference>
<dbReference type="RefSeq" id="WP_035848445.1">
    <property type="nucleotide sequence ID" value="NZ_KK073874.1"/>
</dbReference>
<evidence type="ECO:0000313" key="1">
    <source>
        <dbReference type="EMBL" id="EXG79668.1"/>
    </source>
</evidence>
<dbReference type="InterPro" id="IPR036291">
    <property type="entry name" value="NAD(P)-bd_dom_sf"/>
</dbReference>
<comment type="caution">
    <text evidence="1">The sequence shown here is derived from an EMBL/GenBank/DDBJ whole genome shotgun (WGS) entry which is preliminary data.</text>
</comment>
<keyword evidence="2" id="KW-1185">Reference proteome</keyword>
<gene>
    <name evidence="1" type="ORF">CryarDRAFT_0711</name>
</gene>
<protein>
    <recommendedName>
        <fullName evidence="3">Epimerase</fullName>
    </recommendedName>
</protein>
<organism evidence="1 2">
    <name type="scientific">Cryptosporangium arvum DSM 44712</name>
    <dbReference type="NCBI Taxonomy" id="927661"/>
    <lineage>
        <taxon>Bacteria</taxon>
        <taxon>Bacillati</taxon>
        <taxon>Actinomycetota</taxon>
        <taxon>Actinomycetes</taxon>
        <taxon>Cryptosporangiales</taxon>
        <taxon>Cryptosporangiaceae</taxon>
        <taxon>Cryptosporangium</taxon>
    </lineage>
</organism>
<dbReference type="AlphaFoldDB" id="A0A010YWY6"/>
<dbReference type="SUPFAM" id="SSF51735">
    <property type="entry name" value="NAD(P)-binding Rossmann-fold domains"/>
    <property type="match status" value="1"/>
</dbReference>
<evidence type="ECO:0000313" key="2">
    <source>
        <dbReference type="Proteomes" id="UP000021053"/>
    </source>
</evidence>
<accession>A0A010YWY6</accession>
<dbReference type="Proteomes" id="UP000021053">
    <property type="component" value="Unassembled WGS sequence"/>
</dbReference>
<reference evidence="1 2" key="1">
    <citation type="submission" date="2013-07" db="EMBL/GenBank/DDBJ databases">
        <authorList>
            <consortium name="DOE Joint Genome Institute"/>
            <person name="Eisen J."/>
            <person name="Huntemann M."/>
            <person name="Han J."/>
            <person name="Chen A."/>
            <person name="Kyrpides N."/>
            <person name="Mavromatis K."/>
            <person name="Markowitz V."/>
            <person name="Palaniappan K."/>
            <person name="Ivanova N."/>
            <person name="Schaumberg A."/>
            <person name="Pati A."/>
            <person name="Liolios K."/>
            <person name="Nordberg H.P."/>
            <person name="Cantor M.N."/>
            <person name="Hua S.X."/>
            <person name="Woyke T."/>
        </authorList>
    </citation>
    <scope>NUCLEOTIDE SEQUENCE [LARGE SCALE GENOMIC DNA]</scope>
    <source>
        <strain evidence="1 2">DSM 44712</strain>
    </source>
</reference>
<proteinExistence type="predicted"/>
<dbReference type="Gene3D" id="3.40.50.720">
    <property type="entry name" value="NAD(P)-binding Rossmann-like Domain"/>
    <property type="match status" value="1"/>
</dbReference>
<dbReference type="EMBL" id="JFBT01000001">
    <property type="protein sequence ID" value="EXG79668.1"/>
    <property type="molecule type" value="Genomic_DNA"/>
</dbReference>
<dbReference type="PANTHER" id="PTHR14097:SF8">
    <property type="entry name" value="NAD(P)-BINDING DOMAIN-CONTAINING PROTEIN"/>
    <property type="match status" value="1"/>
</dbReference>
<sequence length="220" mass="24088">MKTILFGATGMVGQGVLRECLLADDVTEVLSVGRTPLGRTDPKLRELLLPSLDDLTTVADQLAGYDACFFCLGVSSVGMDEAEYRRITYDLTLGVARLLAERSPNSTFTYVSGQGTDSSEQGSTMWARVKGKTENDLLTLPLQTYVFRPGFIRPMNGEGPKTAAFRWGYRLLAPVTKLGTRVFPKYATTTEAVGRAMLRVTRENPPTRVLGNPEITRLGT</sequence>